<reference evidence="4 5" key="1">
    <citation type="submission" date="2024-05" db="EMBL/GenBank/DDBJ databases">
        <authorList>
            <person name="Wallberg A."/>
        </authorList>
    </citation>
    <scope>NUCLEOTIDE SEQUENCE [LARGE SCALE GENOMIC DNA]</scope>
</reference>
<dbReference type="EMBL" id="CAXKWB010001971">
    <property type="protein sequence ID" value="CAL4065944.1"/>
    <property type="molecule type" value="Genomic_DNA"/>
</dbReference>
<evidence type="ECO:0000256" key="1">
    <source>
        <dbReference type="SAM" id="MobiDB-lite"/>
    </source>
</evidence>
<keyword evidence="2" id="KW-0732">Signal</keyword>
<dbReference type="AlphaFoldDB" id="A0AAV2PXH9"/>
<feature type="non-terminal residue" evidence="4">
    <location>
        <position position="302"/>
    </location>
</feature>
<feature type="region of interest" description="Disordered" evidence="1">
    <location>
        <begin position="73"/>
        <end position="108"/>
    </location>
</feature>
<dbReference type="CDD" id="cd00037">
    <property type="entry name" value="CLECT"/>
    <property type="match status" value="1"/>
</dbReference>
<feature type="compositionally biased region" description="Polar residues" evidence="1">
    <location>
        <begin position="26"/>
        <end position="45"/>
    </location>
</feature>
<feature type="domain" description="C-type lectin" evidence="3">
    <location>
        <begin position="102"/>
        <end position="237"/>
    </location>
</feature>
<comment type="caution">
    <text evidence="4">The sequence shown here is derived from an EMBL/GenBank/DDBJ whole genome shotgun (WGS) entry which is preliminary data.</text>
</comment>
<dbReference type="InterPro" id="IPR001304">
    <property type="entry name" value="C-type_lectin-like"/>
</dbReference>
<dbReference type="InterPro" id="IPR016187">
    <property type="entry name" value="CTDL_fold"/>
</dbReference>
<sequence length="302" mass="33748">MWCLDRSTLMIVTATVILTAITTQTSGHSSSSPLDWQQPSIQGDPSTMAETSTTDTTVLSGVLLPCEGAWPGTITGSSTMGSDSSRRRGTFTSSSRSTPLTVGDICHPPNPMSWPDAHEYCRGFGGFLSDQQDLNEIKQLWRITSNELWTKQFQKNAPSDHLWTALTNHKGYFHWLSQQPVSGKFLRWSGTPPTLWERRCGALNLSLSEEQQPAAASHYLPTFTLTPCHEQLPFFCRLVNESTGSDVSDIDLVLSTNMQHLEHHSWLQVPQDDFTKLQLSCTAVRRSTGEPLRSQPHLFWLK</sequence>
<keyword evidence="5" id="KW-1185">Reference proteome</keyword>
<feature type="chain" id="PRO_5043393782" description="C-type lectin domain-containing protein" evidence="2">
    <location>
        <begin position="28"/>
        <end position="302"/>
    </location>
</feature>
<protein>
    <recommendedName>
        <fullName evidence="3">C-type lectin domain-containing protein</fullName>
    </recommendedName>
</protein>
<feature type="region of interest" description="Disordered" evidence="1">
    <location>
        <begin position="25"/>
        <end position="53"/>
    </location>
</feature>
<evidence type="ECO:0000259" key="3">
    <source>
        <dbReference type="PROSITE" id="PS50041"/>
    </source>
</evidence>
<accession>A0AAV2PXH9</accession>
<proteinExistence type="predicted"/>
<dbReference type="Gene3D" id="3.10.100.10">
    <property type="entry name" value="Mannose-Binding Protein A, subunit A"/>
    <property type="match status" value="1"/>
</dbReference>
<dbReference type="PROSITE" id="PS50041">
    <property type="entry name" value="C_TYPE_LECTIN_2"/>
    <property type="match status" value="1"/>
</dbReference>
<evidence type="ECO:0000313" key="5">
    <source>
        <dbReference type="Proteomes" id="UP001497623"/>
    </source>
</evidence>
<feature type="signal peptide" evidence="2">
    <location>
        <begin position="1"/>
        <end position="27"/>
    </location>
</feature>
<name>A0AAV2PXH9_MEGNR</name>
<gene>
    <name evidence="4" type="ORF">MNOR_LOCUS5191</name>
</gene>
<dbReference type="Proteomes" id="UP001497623">
    <property type="component" value="Unassembled WGS sequence"/>
</dbReference>
<dbReference type="Pfam" id="PF00059">
    <property type="entry name" value="Lectin_C"/>
    <property type="match status" value="1"/>
</dbReference>
<dbReference type="InterPro" id="IPR016186">
    <property type="entry name" value="C-type_lectin-like/link_sf"/>
</dbReference>
<organism evidence="4 5">
    <name type="scientific">Meganyctiphanes norvegica</name>
    <name type="common">Northern krill</name>
    <name type="synonym">Thysanopoda norvegica</name>
    <dbReference type="NCBI Taxonomy" id="48144"/>
    <lineage>
        <taxon>Eukaryota</taxon>
        <taxon>Metazoa</taxon>
        <taxon>Ecdysozoa</taxon>
        <taxon>Arthropoda</taxon>
        <taxon>Crustacea</taxon>
        <taxon>Multicrustacea</taxon>
        <taxon>Malacostraca</taxon>
        <taxon>Eumalacostraca</taxon>
        <taxon>Eucarida</taxon>
        <taxon>Euphausiacea</taxon>
        <taxon>Euphausiidae</taxon>
        <taxon>Meganyctiphanes</taxon>
    </lineage>
</organism>
<dbReference type="SUPFAM" id="SSF56436">
    <property type="entry name" value="C-type lectin-like"/>
    <property type="match status" value="1"/>
</dbReference>
<evidence type="ECO:0000256" key="2">
    <source>
        <dbReference type="SAM" id="SignalP"/>
    </source>
</evidence>
<evidence type="ECO:0000313" key="4">
    <source>
        <dbReference type="EMBL" id="CAL4065944.1"/>
    </source>
</evidence>